<organism evidence="1 2">
    <name type="scientific">Nannocystis pusilla</name>
    <dbReference type="NCBI Taxonomy" id="889268"/>
    <lineage>
        <taxon>Bacteria</taxon>
        <taxon>Pseudomonadati</taxon>
        <taxon>Myxococcota</taxon>
        <taxon>Polyangia</taxon>
        <taxon>Nannocystales</taxon>
        <taxon>Nannocystaceae</taxon>
        <taxon>Nannocystis</taxon>
    </lineage>
</organism>
<dbReference type="NCBIfam" id="TIGR04354">
    <property type="entry name" value="amphi-Trp"/>
    <property type="match status" value="1"/>
</dbReference>
<gene>
    <name evidence="1" type="ORF">K7C98_20925</name>
</gene>
<evidence type="ECO:0000313" key="2">
    <source>
        <dbReference type="Proteomes" id="UP001139031"/>
    </source>
</evidence>
<dbReference type="RefSeq" id="WP_224193473.1">
    <property type="nucleotide sequence ID" value="NZ_JAIRAU010000027.1"/>
</dbReference>
<dbReference type="EMBL" id="JAIRAU010000027">
    <property type="protein sequence ID" value="MBZ5711712.1"/>
    <property type="molecule type" value="Genomic_DNA"/>
</dbReference>
<dbReference type="InterPro" id="IPR027598">
    <property type="entry name" value="Amphi-Trp_dom"/>
</dbReference>
<accession>A0ABS7TTZ6</accession>
<dbReference type="Proteomes" id="UP001139031">
    <property type="component" value="Unassembled WGS sequence"/>
</dbReference>
<name>A0ABS7TTZ6_9BACT</name>
<proteinExistence type="predicted"/>
<comment type="caution">
    <text evidence="1">The sequence shown here is derived from an EMBL/GenBank/DDBJ whole genome shotgun (WGS) entry which is preliminary data.</text>
</comment>
<evidence type="ECO:0000313" key="1">
    <source>
        <dbReference type="EMBL" id="MBZ5711712.1"/>
    </source>
</evidence>
<reference evidence="1" key="1">
    <citation type="submission" date="2021-08" db="EMBL/GenBank/DDBJ databases">
        <authorList>
            <person name="Stevens D.C."/>
        </authorList>
    </citation>
    <scope>NUCLEOTIDE SEQUENCE</scope>
    <source>
        <strain evidence="1">DSM 53165</strain>
    </source>
</reference>
<keyword evidence="2" id="KW-1185">Reference proteome</keyword>
<protein>
    <submittedName>
        <fullName evidence="1">Amphi-Trp domain-containing protein</fullName>
    </submittedName>
</protein>
<sequence>MPERDVERNCSTQTFVETLRRLADALERGEAFRIQVAGARFSVPRDAALSIEHEAADDEEELELQLRWRR</sequence>